<evidence type="ECO:0000313" key="1">
    <source>
        <dbReference type="EMBL" id="OAH53878.1"/>
    </source>
</evidence>
<gene>
    <name evidence="1" type="ORF">AWH48_11450</name>
</gene>
<dbReference type="Proteomes" id="UP000077271">
    <property type="component" value="Unassembled WGS sequence"/>
</dbReference>
<dbReference type="AlphaFoldDB" id="A0A177KKF7"/>
<dbReference type="OrthoDB" id="2978641at2"/>
<comment type="caution">
    <text evidence="1">The sequence shown here is derived from an EMBL/GenBank/DDBJ whole genome shotgun (WGS) entry which is preliminary data.</text>
</comment>
<name>A0A177KKF7_9BACI</name>
<protein>
    <submittedName>
        <fullName evidence="1">Uncharacterized protein</fullName>
    </submittedName>
</protein>
<organism evidence="1 2">
    <name type="scientific">Domibacillus aminovorans</name>
    <dbReference type="NCBI Taxonomy" id="29332"/>
    <lineage>
        <taxon>Bacteria</taxon>
        <taxon>Bacillati</taxon>
        <taxon>Bacillota</taxon>
        <taxon>Bacilli</taxon>
        <taxon>Bacillales</taxon>
        <taxon>Bacillaceae</taxon>
        <taxon>Domibacillus</taxon>
    </lineage>
</organism>
<proteinExistence type="predicted"/>
<reference evidence="1 2" key="1">
    <citation type="submission" date="2016-01" db="EMBL/GenBank/DDBJ databases">
        <title>Investigation of taxonomic status of Bacillus aminovorans.</title>
        <authorList>
            <person name="Verma A."/>
            <person name="Pal Y."/>
            <person name="Krishnamurthi S."/>
        </authorList>
    </citation>
    <scope>NUCLEOTIDE SEQUENCE [LARGE SCALE GENOMIC DNA]</scope>
    <source>
        <strain evidence="1 2">DSM 4337</strain>
    </source>
</reference>
<evidence type="ECO:0000313" key="2">
    <source>
        <dbReference type="Proteomes" id="UP000077271"/>
    </source>
</evidence>
<sequence>MAEKKIYLANGALLIRTEDGIYFLQREENGTSIPIEEGEGARLLFETVEQLTTVIEAIYKTSSINSNLFVAYEEVLRKINDYAPLLNENYLLQLYNLKEIARKALEG</sequence>
<dbReference type="EMBL" id="LQWZ01000035">
    <property type="protein sequence ID" value="OAH53878.1"/>
    <property type="molecule type" value="Genomic_DNA"/>
</dbReference>
<dbReference type="RefSeq" id="WP_063975379.1">
    <property type="nucleotide sequence ID" value="NZ_LQWZ01000035.1"/>
</dbReference>
<accession>A0A177KKF7</accession>